<dbReference type="PANTHER" id="PTHR21192:SF2">
    <property type="entry name" value="NADH DEHYDROGENASE [UBIQUINONE] 1 ALPHA SUBCOMPLEX ASSEMBLY FACTOR 3"/>
    <property type="match status" value="1"/>
</dbReference>
<evidence type="ECO:0000313" key="2">
    <source>
        <dbReference type="Proteomes" id="UP000198607"/>
    </source>
</evidence>
<protein>
    <submittedName>
        <fullName evidence="1">Uncharacterized conserved protein, contains Mth938-like domain</fullName>
    </submittedName>
</protein>
<dbReference type="AlphaFoldDB" id="A0A1G7XPM2"/>
<dbReference type="RefSeq" id="WP_091934689.1">
    <property type="nucleotide sequence ID" value="NZ_FNCY01000002.1"/>
</dbReference>
<reference evidence="1 2" key="1">
    <citation type="submission" date="2016-10" db="EMBL/GenBank/DDBJ databases">
        <authorList>
            <person name="de Groot N.N."/>
        </authorList>
    </citation>
    <scope>NUCLEOTIDE SEQUENCE [LARGE SCALE GENOMIC DNA]</scope>
    <source>
        <strain evidence="1 2">DSM 5885</strain>
    </source>
</reference>
<organism evidence="1 2">
    <name type="scientific">Propionivibrio dicarboxylicus</name>
    <dbReference type="NCBI Taxonomy" id="83767"/>
    <lineage>
        <taxon>Bacteria</taxon>
        <taxon>Pseudomonadati</taxon>
        <taxon>Pseudomonadota</taxon>
        <taxon>Betaproteobacteria</taxon>
        <taxon>Rhodocyclales</taxon>
        <taxon>Rhodocyclaceae</taxon>
        <taxon>Propionivibrio</taxon>
    </lineage>
</organism>
<dbReference type="CDD" id="cd05560">
    <property type="entry name" value="Xcc1710_like"/>
    <property type="match status" value="1"/>
</dbReference>
<dbReference type="Gene3D" id="3.40.1230.10">
    <property type="entry name" value="MTH938-like"/>
    <property type="match status" value="1"/>
</dbReference>
<name>A0A1G7XPM2_9RHOO</name>
<sequence>MTLPPDGNSPPYTFTAYGDAHVCVNTIRHDNNIIVMKDRLIPAWTQNKFASLTIEDMEIVAPLDAEIILFGTGRQIRFPRPELMRPLVHARKVLDVMDIHAACRTYNLLSSEGRSVAAVLLFD</sequence>
<accession>A0A1G7XPM2</accession>
<dbReference type="Pfam" id="PF04430">
    <property type="entry name" value="DUF498"/>
    <property type="match status" value="1"/>
</dbReference>
<dbReference type="STRING" id="83767.SAMN05660652_00750"/>
<gene>
    <name evidence="1" type="ORF">SAMN05660652_00750</name>
</gene>
<evidence type="ECO:0000313" key="1">
    <source>
        <dbReference type="EMBL" id="SDG85973.1"/>
    </source>
</evidence>
<dbReference type="OrthoDB" id="9800373at2"/>
<dbReference type="Proteomes" id="UP000198607">
    <property type="component" value="Unassembled WGS sequence"/>
</dbReference>
<dbReference type="InterPro" id="IPR007523">
    <property type="entry name" value="NDUFAF3/AAMDC"/>
</dbReference>
<dbReference type="EMBL" id="FNCY01000002">
    <property type="protein sequence ID" value="SDG85973.1"/>
    <property type="molecule type" value="Genomic_DNA"/>
</dbReference>
<dbReference type="PANTHER" id="PTHR21192">
    <property type="entry name" value="NUCLEAR PROTEIN E3-3"/>
    <property type="match status" value="1"/>
</dbReference>
<dbReference type="InterPro" id="IPR036748">
    <property type="entry name" value="MTH938-like_sf"/>
</dbReference>
<dbReference type="SUPFAM" id="SSF64076">
    <property type="entry name" value="MTH938-like"/>
    <property type="match status" value="1"/>
</dbReference>
<proteinExistence type="predicted"/>
<keyword evidence="2" id="KW-1185">Reference proteome</keyword>